<sequence>MTKKTKNYGVARTLAVLGGIIAIAGFIWGLITVVTNGGNFESIFLNIAIQIIGIIVSIFVLISTGFIRKDKKSHIPFNWWMLLIFVLIQAWMTYYTTFMGLATLGIILESVAVILLLIDVL</sequence>
<evidence type="ECO:0000313" key="3">
    <source>
        <dbReference type="Proteomes" id="UP000321408"/>
    </source>
</evidence>
<dbReference type="GeneID" id="41328969"/>
<keyword evidence="3" id="KW-1185">Reference proteome</keyword>
<dbReference type="Proteomes" id="UP000321408">
    <property type="component" value="Chromosome"/>
</dbReference>
<dbReference type="AlphaFoldDB" id="A0A5B9D8E3"/>
<evidence type="ECO:0000313" key="2">
    <source>
        <dbReference type="EMBL" id="QEE15147.1"/>
    </source>
</evidence>
<keyword evidence="1" id="KW-1133">Transmembrane helix</keyword>
<keyword evidence="1" id="KW-0472">Membrane</keyword>
<reference evidence="2 3" key="2">
    <citation type="journal article" date="2024" name="Int. J. Syst. Evol. Microbiol.">
        <title>Promethearchaeum syntrophicum gen. nov., sp. nov., an anaerobic, obligately syntrophic archaeon, the first isolate of the lineage 'Asgard' archaea, and proposal of the new archaeal phylum Promethearchaeota phyl. nov. and kingdom Promethearchaeati regn. nov.</title>
        <authorList>
            <person name="Imachi H."/>
            <person name="Nobu M.K."/>
            <person name="Kato S."/>
            <person name="Takaki Y."/>
            <person name="Miyazaki M."/>
            <person name="Miyata M."/>
            <person name="Ogawara M."/>
            <person name="Saito Y."/>
            <person name="Sakai S."/>
            <person name="Tahara Y.O."/>
            <person name="Takano Y."/>
            <person name="Tasumi E."/>
            <person name="Uematsu K."/>
            <person name="Yoshimura T."/>
            <person name="Itoh T."/>
            <person name="Ohkuma M."/>
            <person name="Takai K."/>
        </authorList>
    </citation>
    <scope>NUCLEOTIDE SEQUENCE [LARGE SCALE GENOMIC DNA]</scope>
    <source>
        <strain evidence="2 3">MK-D1</strain>
    </source>
</reference>
<dbReference type="RefSeq" id="WP_147662068.1">
    <property type="nucleotide sequence ID" value="NZ_CP042905.2"/>
</dbReference>
<keyword evidence="1" id="KW-0812">Transmembrane</keyword>
<organism evidence="2 3">
    <name type="scientific">Promethearchaeum syntrophicum</name>
    <dbReference type="NCBI Taxonomy" id="2594042"/>
    <lineage>
        <taxon>Archaea</taxon>
        <taxon>Promethearchaeati</taxon>
        <taxon>Promethearchaeota</taxon>
        <taxon>Promethearchaeia</taxon>
        <taxon>Promethearchaeales</taxon>
        <taxon>Promethearchaeaceae</taxon>
        <taxon>Promethearchaeum</taxon>
    </lineage>
</organism>
<feature type="transmembrane region" description="Helical" evidence="1">
    <location>
        <begin position="43"/>
        <end position="63"/>
    </location>
</feature>
<feature type="transmembrane region" description="Helical" evidence="1">
    <location>
        <begin position="75"/>
        <end position="92"/>
    </location>
</feature>
<proteinExistence type="predicted"/>
<name>A0A5B9D8E3_9ARCH</name>
<accession>A0A5B9D8E3</accession>
<dbReference type="KEGG" id="psyt:DSAG12_00970"/>
<reference evidence="2 3" key="1">
    <citation type="journal article" date="2020" name="Nature">
        <title>Isolation of an archaeon at the prokaryote-eukaryote interface.</title>
        <authorList>
            <person name="Imachi H."/>
            <person name="Nobu M.K."/>
            <person name="Nakahara N."/>
            <person name="Morono Y."/>
            <person name="Ogawara M."/>
            <person name="Takaki Y."/>
            <person name="Takano Y."/>
            <person name="Uematsu K."/>
            <person name="Ikuta T."/>
            <person name="Ito M."/>
            <person name="Matsui Y."/>
            <person name="Miyazaki M."/>
            <person name="Murata K."/>
            <person name="Saito Y."/>
            <person name="Sakai S."/>
            <person name="Song C."/>
            <person name="Tasumi E."/>
            <person name="Yamanaka Y."/>
            <person name="Yamaguchi T."/>
            <person name="Kamagata Y."/>
            <person name="Tamaki H."/>
            <person name="Takai K."/>
        </authorList>
    </citation>
    <scope>NUCLEOTIDE SEQUENCE [LARGE SCALE GENOMIC DNA]</scope>
    <source>
        <strain evidence="2 3">MK-D1</strain>
    </source>
</reference>
<feature type="transmembrane region" description="Helical" evidence="1">
    <location>
        <begin position="12"/>
        <end position="31"/>
    </location>
</feature>
<gene>
    <name evidence="2" type="ORF">DSAG12_00970</name>
</gene>
<dbReference type="EMBL" id="CP042905">
    <property type="protein sequence ID" value="QEE15147.1"/>
    <property type="molecule type" value="Genomic_DNA"/>
</dbReference>
<evidence type="ECO:0000256" key="1">
    <source>
        <dbReference type="SAM" id="Phobius"/>
    </source>
</evidence>
<protein>
    <submittedName>
        <fullName evidence="2">Uncharacterized protein</fullName>
    </submittedName>
</protein>
<feature type="transmembrane region" description="Helical" evidence="1">
    <location>
        <begin position="98"/>
        <end position="118"/>
    </location>
</feature>